<dbReference type="InterPro" id="IPR019734">
    <property type="entry name" value="TPR_rpt"/>
</dbReference>
<dbReference type="InterPro" id="IPR024983">
    <property type="entry name" value="CHAT_dom"/>
</dbReference>
<dbReference type="SUPFAM" id="SSF48452">
    <property type="entry name" value="TPR-like"/>
    <property type="match status" value="2"/>
</dbReference>
<dbReference type="Pfam" id="PF13181">
    <property type="entry name" value="TPR_8"/>
    <property type="match status" value="1"/>
</dbReference>
<proteinExistence type="predicted"/>
<feature type="transmembrane region" description="Helical" evidence="2">
    <location>
        <begin position="328"/>
        <end position="351"/>
    </location>
</feature>
<dbReference type="PANTHER" id="PTHR10098:SF108">
    <property type="entry name" value="TETRATRICOPEPTIDE REPEAT PROTEIN 28"/>
    <property type="match status" value="1"/>
</dbReference>
<protein>
    <submittedName>
        <fullName evidence="4">CHAT domain-containing protein</fullName>
    </submittedName>
</protein>
<evidence type="ECO:0000256" key="2">
    <source>
        <dbReference type="SAM" id="Phobius"/>
    </source>
</evidence>
<evidence type="ECO:0000313" key="5">
    <source>
        <dbReference type="Proteomes" id="UP000267464"/>
    </source>
</evidence>
<dbReference type="Gene3D" id="1.25.40.10">
    <property type="entry name" value="Tetratricopeptide repeat domain"/>
    <property type="match status" value="1"/>
</dbReference>
<feature type="domain" description="CHAT" evidence="3">
    <location>
        <begin position="659"/>
        <end position="920"/>
    </location>
</feature>
<reference evidence="4 5" key="1">
    <citation type="submission" date="2018-08" db="EMBL/GenBank/DDBJ databases">
        <authorList>
            <person name="Khan S.A."/>
            <person name="Jeon C.O."/>
            <person name="Chun B.H."/>
            <person name="Jeong S.E."/>
        </authorList>
    </citation>
    <scope>NUCLEOTIDE SEQUENCE [LARGE SCALE GENOMIC DNA]</scope>
    <source>
        <strain evidence="4 5">S-16</strain>
    </source>
</reference>
<dbReference type="InterPro" id="IPR011990">
    <property type="entry name" value="TPR-like_helical_dom_sf"/>
</dbReference>
<dbReference type="Pfam" id="PF12770">
    <property type="entry name" value="CHAT"/>
    <property type="match status" value="1"/>
</dbReference>
<evidence type="ECO:0000259" key="3">
    <source>
        <dbReference type="Pfam" id="PF12770"/>
    </source>
</evidence>
<keyword evidence="5" id="KW-1185">Reference proteome</keyword>
<reference evidence="4 5" key="2">
    <citation type="submission" date="2018-12" db="EMBL/GenBank/DDBJ databases">
        <title>Rhizobacter gummiphilus sp. nov., a rubber-degrading bacterium isolated from the soil of a botanical garden in Japan.</title>
        <authorList>
            <person name="Shunsuke S.S."/>
        </authorList>
    </citation>
    <scope>NUCLEOTIDE SEQUENCE [LARGE SCALE GENOMIC DNA]</scope>
    <source>
        <strain evidence="4 5">S-16</strain>
    </source>
</reference>
<comment type="caution">
    <text evidence="4">The sequence shown here is derived from an EMBL/GenBank/DDBJ whole genome shotgun (WGS) entry which is preliminary data.</text>
</comment>
<keyword evidence="2" id="KW-0812">Transmembrane</keyword>
<keyword evidence="2" id="KW-1133">Transmembrane helix</keyword>
<gene>
    <name evidence="4" type="ORF">DZC73_00440</name>
</gene>
<dbReference type="PROSITE" id="PS50005">
    <property type="entry name" value="TPR"/>
    <property type="match status" value="1"/>
</dbReference>
<dbReference type="PANTHER" id="PTHR10098">
    <property type="entry name" value="RAPSYN-RELATED"/>
    <property type="match status" value="1"/>
</dbReference>
<name>A0A3N7HTK8_9BURK</name>
<dbReference type="AlphaFoldDB" id="A0A3N7HTK8"/>
<accession>A0A3N7HTK8</accession>
<evidence type="ECO:0000313" key="4">
    <source>
        <dbReference type="EMBL" id="RQP25584.1"/>
    </source>
</evidence>
<feature type="transmembrane region" description="Helical" evidence="2">
    <location>
        <begin position="357"/>
        <end position="380"/>
    </location>
</feature>
<keyword evidence="2" id="KW-0472">Membrane</keyword>
<feature type="repeat" description="TPR" evidence="1">
    <location>
        <begin position="434"/>
        <end position="467"/>
    </location>
</feature>
<dbReference type="EMBL" id="QUSW01000001">
    <property type="protein sequence ID" value="RQP25584.1"/>
    <property type="molecule type" value="Genomic_DNA"/>
</dbReference>
<keyword evidence="1" id="KW-0802">TPR repeat</keyword>
<organism evidence="4 5">
    <name type="scientific">Piscinibacter terrae</name>
    <dbReference type="NCBI Taxonomy" id="2496871"/>
    <lineage>
        <taxon>Bacteria</taxon>
        <taxon>Pseudomonadati</taxon>
        <taxon>Pseudomonadota</taxon>
        <taxon>Betaproteobacteria</taxon>
        <taxon>Burkholderiales</taxon>
        <taxon>Sphaerotilaceae</taxon>
        <taxon>Piscinibacter</taxon>
    </lineage>
</organism>
<feature type="transmembrane region" description="Helical" evidence="2">
    <location>
        <begin position="25"/>
        <end position="48"/>
    </location>
</feature>
<dbReference type="Proteomes" id="UP000267464">
    <property type="component" value="Unassembled WGS sequence"/>
</dbReference>
<sequence>MPHCNDNPTHNQHRSGEFLQLGKQFQRVACGVMLALGVAILAGCASTIDTTRKDRDKGLKDGDFLAALAQSRQLYRSGPTALTDIAAHCGLVFAVANYSEARECTDRLLNELSAAEAILDREVEKQLNEEYANPGVRHFKSRELVSALESEAFDGKKLSPRWRESRFGVEKILALHNLRWRAQYLRGKIDLDTGDFAGARQRLSEAREMVNHQWPYGKDRRLSLAAIMDGSEVWRFEDVEGAGSDDSRAWWIDLLGSLSIASSASHDDAQAISALTELEQLHVSRELDGYKQSRLAFANMAAGRLAAAKKAADADPEQYRRNLRVGGAFLSGGILIYALLTAAALSAAPAASLGTAFANAIAAAATLILGVAASVITFAVSRIAGKDTTWDLTQRWYAVARISRDTGDDAKADATYKKLLEQDAVLQSQPAIQWQVYADLGQWHEKAGRDDEAIAFYQRAIDVIEATRRNIAAEAAKIGFISDKQQVYQRLMQLRLKRGQVAQAFELSEQARARALLDILATRDWTQALDAQVAQRGELLKLVETQESEARLAILQDKPAQTTLRRNALKSLGERIQAEDTQLAALTHIKRYTLDEIRARLDAHEVLLSFVPVGNELVAFAVSRDELRHWRLPAGEVNGRVGLLRHAIEQHSVSASLTRDLAQQLFAGLAPMNRFDKLSVVPTGSLHALPFAALQTAGGALPDTVSLRILPSASILPLLNERPRQAAAMSVMAFGNPDFGGQLQSLPNTEAEVDQVTRIVGAGQALTGREASKANVLSHSAQATVLHFATHSQFDAERPLQSSLYLSDGQGGATTLTASDFYGMRIGARLVTLSACETGLGTVKSGDEVIGLYRALMFAGADTIVASLWEVDDASTSFLMTRFYTHLKTHDAPTALHMAQRDTAQKWPEPFHWAGFAVIGLERPFGQEVAVSPSPSASAPAH</sequence>
<evidence type="ECO:0000256" key="1">
    <source>
        <dbReference type="PROSITE-ProRule" id="PRU00339"/>
    </source>
</evidence>